<dbReference type="InterPro" id="IPR014016">
    <property type="entry name" value="UvrD-like_ATP-bd"/>
</dbReference>
<keyword evidence="2 5" id="KW-0378">Hydrolase</keyword>
<keyword evidence="1 5" id="KW-0547">Nucleotide-binding</keyword>
<gene>
    <name evidence="8" type="ORF">F4148_09310</name>
</gene>
<evidence type="ECO:0000256" key="4">
    <source>
        <dbReference type="ARBA" id="ARBA00022840"/>
    </source>
</evidence>
<name>A0A6B1G1C4_9CHLR</name>
<keyword evidence="3 5" id="KW-0347">Helicase</keyword>
<evidence type="ECO:0000256" key="6">
    <source>
        <dbReference type="SAM" id="MobiDB-lite"/>
    </source>
</evidence>
<dbReference type="PROSITE" id="PS51198">
    <property type="entry name" value="UVRD_HELICASE_ATP_BIND"/>
    <property type="match status" value="1"/>
</dbReference>
<evidence type="ECO:0000259" key="7">
    <source>
        <dbReference type="PROSITE" id="PS51198"/>
    </source>
</evidence>
<feature type="region of interest" description="Disordered" evidence="6">
    <location>
        <begin position="314"/>
        <end position="337"/>
    </location>
</feature>
<evidence type="ECO:0000256" key="5">
    <source>
        <dbReference type="PROSITE-ProRule" id="PRU00560"/>
    </source>
</evidence>
<evidence type="ECO:0000313" key="8">
    <source>
        <dbReference type="EMBL" id="MYH61941.1"/>
    </source>
</evidence>
<keyword evidence="4 5" id="KW-0067">ATP-binding</keyword>
<feature type="binding site" evidence="5">
    <location>
        <begin position="16"/>
        <end position="23"/>
    </location>
    <ligand>
        <name>ATP</name>
        <dbReference type="ChEBI" id="CHEBI:30616"/>
    </ligand>
</feature>
<sequence>MTDESILRSNTLFMSGPFGAGKTSAAIERVLWLLRQERVRGDQILVLVPQRSLGQPYQEALRSSDVPAGSLVQVTTAATLARSSVALYWPLAAGAAGFADPRREPTFLNLETTQYHMAGLVERAVQQGEFDAIRLQRGRIVSQVLDNLNKSALHGFTLEEAYGRLESTVPPGEKMVARLNVLRTAHRISREFRQLCLAESLVDYSLQMQIFLRVILENEWSKTHLFRKFRHLIMDNAEEETYAAQELVRLWLPHLESALIVVDEDGGYRAFLGADAENAGRMAEFTKERIRLRDSHVAASGSSALIDRINRASGQQVADGNREANAGGSADPPGDSPIVFPEHSHRFYPQMIEWAVDGIERLVKSEGVAPGEIVVLAPFVSDALRFSLLSRLEERGVPATSHRPSRALNAEPAVRTLLTLAALAHPLWQRRPPRADVALALESAIAPLDPVRASVLAQAVYSDRDGTGVTLRDFEGLRGDVQRRVSFASGELYERLRKWLAGYRAESEFSPLDRFFARLFGELLSQPGFGFHDQPDAARMTDRLARSAREFRWAIGGQDGSPEMEEATQVADGSPREGVTRKLEIGRAYVDLVESGALGALYVPEWTVEDSAVFIAPAYTFLLRNRAVDVQFWLDIGAEGWWQRIHQPLTHPYVLSRNWPRDKIWGDLDELQRRQESLRRLTIGLLRRARRRVYLGLSEYGESGMEQRGPLLRLLNRIQVQE</sequence>
<dbReference type="AlphaFoldDB" id="A0A6B1G1C4"/>
<proteinExistence type="predicted"/>
<dbReference type="Gene3D" id="1.10.10.160">
    <property type="match status" value="1"/>
</dbReference>
<dbReference type="InterPro" id="IPR027417">
    <property type="entry name" value="P-loop_NTPase"/>
</dbReference>
<dbReference type="Pfam" id="PF00580">
    <property type="entry name" value="UvrD-helicase"/>
    <property type="match status" value="1"/>
</dbReference>
<dbReference type="InterPro" id="IPR013986">
    <property type="entry name" value="DExx_box_DNA_helicase_dom_sf"/>
</dbReference>
<organism evidence="8">
    <name type="scientific">Caldilineaceae bacterium SB0675_bin_29</name>
    <dbReference type="NCBI Taxonomy" id="2605266"/>
    <lineage>
        <taxon>Bacteria</taxon>
        <taxon>Bacillati</taxon>
        <taxon>Chloroflexota</taxon>
        <taxon>Caldilineae</taxon>
        <taxon>Caldilineales</taxon>
        <taxon>Caldilineaceae</taxon>
    </lineage>
</organism>
<protein>
    <recommendedName>
        <fullName evidence="7">UvrD-like helicase ATP-binding domain-containing protein</fullName>
    </recommendedName>
</protein>
<evidence type="ECO:0000256" key="3">
    <source>
        <dbReference type="ARBA" id="ARBA00022806"/>
    </source>
</evidence>
<evidence type="ECO:0000256" key="1">
    <source>
        <dbReference type="ARBA" id="ARBA00022741"/>
    </source>
</evidence>
<dbReference type="GO" id="GO:0016787">
    <property type="term" value="F:hydrolase activity"/>
    <property type="evidence" value="ECO:0007669"/>
    <property type="project" value="UniProtKB-UniRule"/>
</dbReference>
<comment type="caution">
    <text evidence="8">The sequence shown here is derived from an EMBL/GenBank/DDBJ whole genome shotgun (WGS) entry which is preliminary data.</text>
</comment>
<dbReference type="GO" id="GO:0005524">
    <property type="term" value="F:ATP binding"/>
    <property type="evidence" value="ECO:0007669"/>
    <property type="project" value="UniProtKB-UniRule"/>
</dbReference>
<dbReference type="GO" id="GO:0004386">
    <property type="term" value="F:helicase activity"/>
    <property type="evidence" value="ECO:0007669"/>
    <property type="project" value="UniProtKB-UniRule"/>
</dbReference>
<dbReference type="Gene3D" id="3.40.50.300">
    <property type="entry name" value="P-loop containing nucleotide triphosphate hydrolases"/>
    <property type="match status" value="1"/>
</dbReference>
<feature type="domain" description="UvrD-like helicase ATP-binding" evidence="7">
    <location>
        <begin position="1"/>
        <end position="299"/>
    </location>
</feature>
<reference evidence="8" key="1">
    <citation type="submission" date="2019-09" db="EMBL/GenBank/DDBJ databases">
        <title>Characterisation of the sponge microbiome using genome-centric metagenomics.</title>
        <authorList>
            <person name="Engelberts J.P."/>
            <person name="Robbins S.J."/>
            <person name="De Goeij J.M."/>
            <person name="Aranda M."/>
            <person name="Bell S.C."/>
            <person name="Webster N.S."/>
        </authorList>
    </citation>
    <scope>NUCLEOTIDE SEQUENCE</scope>
    <source>
        <strain evidence="8">SB0675_bin_29</strain>
    </source>
</reference>
<dbReference type="EMBL" id="VYDA01000346">
    <property type="protein sequence ID" value="MYH61941.1"/>
    <property type="molecule type" value="Genomic_DNA"/>
</dbReference>
<accession>A0A6B1G1C4</accession>
<evidence type="ECO:0000256" key="2">
    <source>
        <dbReference type="ARBA" id="ARBA00022801"/>
    </source>
</evidence>
<dbReference type="SUPFAM" id="SSF52540">
    <property type="entry name" value="P-loop containing nucleoside triphosphate hydrolases"/>
    <property type="match status" value="1"/>
</dbReference>